<organism evidence="7 8">
    <name type="scientific">Sporothrix stenoceras</name>
    <dbReference type="NCBI Taxonomy" id="5173"/>
    <lineage>
        <taxon>Eukaryota</taxon>
        <taxon>Fungi</taxon>
        <taxon>Dikarya</taxon>
        <taxon>Ascomycota</taxon>
        <taxon>Pezizomycotina</taxon>
        <taxon>Sordariomycetes</taxon>
        <taxon>Sordariomycetidae</taxon>
        <taxon>Ophiostomatales</taxon>
        <taxon>Ophiostomataceae</taxon>
        <taxon>Sporothrix</taxon>
    </lineage>
</organism>
<protein>
    <recommendedName>
        <fullName evidence="9">NAD+ kinase</fullName>
    </recommendedName>
</protein>
<dbReference type="PANTHER" id="PTHR20275:SF11">
    <property type="entry name" value="KINASE, PUTATIVE (AFU_ORTHOLOGUE AFUA_5G12870)-RELATED"/>
    <property type="match status" value="1"/>
</dbReference>
<keyword evidence="4" id="KW-0521">NADP</keyword>
<keyword evidence="5" id="KW-0520">NAD</keyword>
<dbReference type="Pfam" id="PF20143">
    <property type="entry name" value="NAD_kinase_C"/>
    <property type="match status" value="1"/>
</dbReference>
<dbReference type="InterPro" id="IPR017437">
    <property type="entry name" value="ATP-NAD_kinase_PpnK-typ_C"/>
</dbReference>
<dbReference type="PANTHER" id="PTHR20275">
    <property type="entry name" value="NAD KINASE"/>
    <property type="match status" value="1"/>
</dbReference>
<dbReference type="Pfam" id="PF01513">
    <property type="entry name" value="NAD_kinase"/>
    <property type="match status" value="1"/>
</dbReference>
<feature type="region of interest" description="Disordered" evidence="6">
    <location>
        <begin position="1"/>
        <end position="73"/>
    </location>
</feature>
<reference evidence="7 8" key="1">
    <citation type="journal article" date="2024" name="IMA Fungus">
        <title>IMA Genome - F19 : A genome assembly and annotation guide to empower mycologists, including annotated draft genome sequences of Ceratocystis pirilliformis, Diaporthe australafricana, Fusarium ophioides, Paecilomyces lecythidis, and Sporothrix stenoceras.</title>
        <authorList>
            <person name="Aylward J."/>
            <person name="Wilson A.M."/>
            <person name="Visagie C.M."/>
            <person name="Spraker J."/>
            <person name="Barnes I."/>
            <person name="Buitendag C."/>
            <person name="Ceriani C."/>
            <person name="Del Mar Angel L."/>
            <person name="du Plessis D."/>
            <person name="Fuchs T."/>
            <person name="Gasser K."/>
            <person name="Kramer D."/>
            <person name="Li W."/>
            <person name="Munsamy K."/>
            <person name="Piso A."/>
            <person name="Price J.L."/>
            <person name="Sonnekus B."/>
            <person name="Thomas C."/>
            <person name="van der Nest A."/>
            <person name="van Dijk A."/>
            <person name="van Heerden A."/>
            <person name="van Vuuren N."/>
            <person name="Yilmaz N."/>
            <person name="Duong T.A."/>
            <person name="van der Merwe N.A."/>
            <person name="Wingfield M.J."/>
            <person name="Wingfield B.D."/>
        </authorList>
    </citation>
    <scope>NUCLEOTIDE SEQUENCE [LARGE SCALE GENOMIC DNA]</scope>
    <source>
        <strain evidence="7 8">CMW 5346</strain>
    </source>
</reference>
<dbReference type="Proteomes" id="UP001583186">
    <property type="component" value="Unassembled WGS sequence"/>
</dbReference>
<evidence type="ECO:0000313" key="7">
    <source>
        <dbReference type="EMBL" id="KAL1895230.1"/>
    </source>
</evidence>
<dbReference type="InterPro" id="IPR017438">
    <property type="entry name" value="ATP-NAD_kinase_N"/>
</dbReference>
<feature type="region of interest" description="Disordered" evidence="6">
    <location>
        <begin position="550"/>
        <end position="574"/>
    </location>
</feature>
<dbReference type="InterPro" id="IPR016064">
    <property type="entry name" value="NAD/diacylglycerol_kinase_sf"/>
</dbReference>
<evidence type="ECO:0000313" key="8">
    <source>
        <dbReference type="Proteomes" id="UP001583186"/>
    </source>
</evidence>
<dbReference type="EMBL" id="JAWCUI010000028">
    <property type="protein sequence ID" value="KAL1895230.1"/>
    <property type="molecule type" value="Genomic_DNA"/>
</dbReference>
<evidence type="ECO:0000256" key="3">
    <source>
        <dbReference type="ARBA" id="ARBA00022777"/>
    </source>
</evidence>
<comment type="caution">
    <text evidence="7">The sequence shown here is derived from an EMBL/GenBank/DDBJ whole genome shotgun (WGS) entry which is preliminary data.</text>
</comment>
<accession>A0ABR3Z591</accession>
<feature type="compositionally biased region" description="Basic and acidic residues" evidence="6">
    <location>
        <begin position="17"/>
        <end position="27"/>
    </location>
</feature>
<dbReference type="HAMAP" id="MF_00361">
    <property type="entry name" value="NAD_kinase"/>
    <property type="match status" value="1"/>
</dbReference>
<feature type="compositionally biased region" description="Acidic residues" evidence="6">
    <location>
        <begin position="127"/>
        <end position="141"/>
    </location>
</feature>
<sequence length="767" mass="84900">MPDQKHISFEKGTALSHESHDSTDFHDGTSSASDEDRNAVEVVFDPSNPYRRKSSLVSSEAVPPKYLRKNNLAPTDKAQCIVHHLIEAQRNGSGGNSSSHGSSKLHGFLPHHLTKHPPRAVRHQDHNDDDNAVDEEDEDEDRYQNRTAKNDSSVHRSIDVAKSASATTGTAAMPAAHDEGVFDASVERGLDRVVEPKGSGRNAAAAADSASSSSQDGNLTPEPPVHRRTRRHTIVEPVTSDSEAGQGQVDEQEWTSGITHLPPLDTADATDDTDREVSRKKKQLAPTSVPKLKPSRSQKSVEQLNSPIDSSTLDRTVSESADSINNSDILHSRLLTKKQLSEMAWGVRELSRRLGSLRLRFRVKTIFLLTKIYDEDLLPKTRDLTLWLLSPEREVRYTVYIEKSLRGNKLFDVPGLLREVHALYVKAAGSAEAAAAAGNSPEDIARRLRFWDESMCRARPHTFDFVITLGGDGTVLYASWLFQRIVPPVLSFSLGSLGFLTKFDFDDYQSTLIRAFAQGVTVGLRLRFEATIMRSCKITPAKIANVQKEAIKEHGESGDRSSPPGEPVEITNEEAQRLQCRRDLVEELIGEEKDDEHTHRPDGTYEILNEVVVDRGPNPTMSYTEIFGDDEHFTSVLADGICVSTPTGSTAYNLAAGGSLCHPENPVMLVTSICAHTLSFRPIILPDTIVLRVGVPYDARTSSWASFDGRERLELNPGDYVTISASRFPFASVQAPGRRSEDWVNSISGKLGWNTRQKQKAYKEWDK</sequence>
<feature type="compositionally biased region" description="Basic and acidic residues" evidence="6">
    <location>
        <begin position="550"/>
        <end position="559"/>
    </location>
</feature>
<evidence type="ECO:0008006" key="9">
    <source>
        <dbReference type="Google" id="ProtNLM"/>
    </source>
</evidence>
<feature type="compositionally biased region" description="Low complexity" evidence="6">
    <location>
        <begin position="203"/>
        <end position="214"/>
    </location>
</feature>
<comment type="similarity">
    <text evidence="1">Belongs to the NAD kinase family.</text>
</comment>
<dbReference type="SUPFAM" id="SSF111331">
    <property type="entry name" value="NAD kinase/diacylglycerol kinase-like"/>
    <property type="match status" value="1"/>
</dbReference>
<evidence type="ECO:0000256" key="2">
    <source>
        <dbReference type="ARBA" id="ARBA00022679"/>
    </source>
</evidence>
<keyword evidence="2" id="KW-0808">Transferase</keyword>
<gene>
    <name evidence="7" type="ORF">Sste5346_005375</name>
</gene>
<dbReference type="Gene3D" id="2.60.200.30">
    <property type="entry name" value="Probable inorganic polyphosphate/atp-NAD kinase, domain 2"/>
    <property type="match status" value="1"/>
</dbReference>
<keyword evidence="8" id="KW-1185">Reference proteome</keyword>
<feature type="region of interest" description="Disordered" evidence="6">
    <location>
        <begin position="195"/>
        <end position="317"/>
    </location>
</feature>
<evidence type="ECO:0000256" key="6">
    <source>
        <dbReference type="SAM" id="MobiDB-lite"/>
    </source>
</evidence>
<feature type="region of interest" description="Disordered" evidence="6">
    <location>
        <begin position="90"/>
        <end position="158"/>
    </location>
</feature>
<evidence type="ECO:0000256" key="1">
    <source>
        <dbReference type="ARBA" id="ARBA00010995"/>
    </source>
</evidence>
<name>A0ABR3Z591_9PEZI</name>
<dbReference type="InterPro" id="IPR002504">
    <property type="entry name" value="NADK"/>
</dbReference>
<feature type="compositionally biased region" description="Basic residues" evidence="6">
    <location>
        <begin position="112"/>
        <end position="121"/>
    </location>
</feature>
<evidence type="ECO:0000256" key="5">
    <source>
        <dbReference type="ARBA" id="ARBA00023027"/>
    </source>
</evidence>
<feature type="compositionally biased region" description="Polar residues" evidence="6">
    <location>
        <begin position="295"/>
        <end position="317"/>
    </location>
</feature>
<proteinExistence type="inferred from homology"/>
<evidence type="ECO:0000256" key="4">
    <source>
        <dbReference type="ARBA" id="ARBA00022857"/>
    </source>
</evidence>
<keyword evidence="3" id="KW-0418">Kinase</keyword>
<feature type="compositionally biased region" description="Basic and acidic residues" evidence="6">
    <location>
        <begin position="142"/>
        <end position="158"/>
    </location>
</feature>
<dbReference type="Gene3D" id="3.40.50.10330">
    <property type="entry name" value="Probable inorganic polyphosphate/atp-NAD kinase, domain 1"/>
    <property type="match status" value="1"/>
</dbReference>